<protein>
    <recommendedName>
        <fullName evidence="4">Type 4a pilus biogenesis protein PilO</fullName>
    </recommendedName>
</protein>
<feature type="transmembrane region" description="Helical" evidence="1">
    <location>
        <begin position="20"/>
        <end position="43"/>
    </location>
</feature>
<evidence type="ECO:0008006" key="4">
    <source>
        <dbReference type="Google" id="ProtNLM"/>
    </source>
</evidence>
<evidence type="ECO:0000313" key="3">
    <source>
        <dbReference type="Proteomes" id="UP001180081"/>
    </source>
</evidence>
<reference evidence="2" key="2">
    <citation type="submission" date="2023-06" db="EMBL/GenBank/DDBJ databases">
        <authorList>
            <person name="Lucena T."/>
            <person name="Sun Q."/>
        </authorList>
    </citation>
    <scope>NUCLEOTIDE SEQUENCE</scope>
    <source>
        <strain evidence="2">CECT 7703</strain>
    </source>
</reference>
<dbReference type="RefSeq" id="WP_290332789.1">
    <property type="nucleotide sequence ID" value="NZ_JAUFPU010000008.1"/>
</dbReference>
<organism evidence="2 3">
    <name type="scientific">Chitinimonas viridis</name>
    <dbReference type="NCBI Taxonomy" id="664880"/>
    <lineage>
        <taxon>Bacteria</taxon>
        <taxon>Pseudomonadati</taxon>
        <taxon>Pseudomonadota</taxon>
        <taxon>Betaproteobacteria</taxon>
        <taxon>Neisseriales</taxon>
        <taxon>Chitinibacteraceae</taxon>
        <taxon>Chitinimonas</taxon>
    </lineage>
</organism>
<proteinExistence type="predicted"/>
<dbReference type="Proteomes" id="UP001180081">
    <property type="component" value="Unassembled WGS sequence"/>
</dbReference>
<keyword evidence="1" id="KW-1133">Transmembrane helix</keyword>
<accession>A0ABT8B5F0</accession>
<evidence type="ECO:0000313" key="2">
    <source>
        <dbReference type="EMBL" id="MDN3577338.1"/>
    </source>
</evidence>
<dbReference type="EMBL" id="JAUFPU010000008">
    <property type="protein sequence ID" value="MDN3577338.1"/>
    <property type="molecule type" value="Genomic_DNA"/>
</dbReference>
<name>A0ABT8B5F0_9NEIS</name>
<comment type="caution">
    <text evidence="2">The sequence shown here is derived from an EMBL/GenBank/DDBJ whole genome shotgun (WGS) entry which is preliminary data.</text>
</comment>
<keyword evidence="1" id="KW-0812">Transmembrane</keyword>
<keyword evidence="3" id="KW-1185">Reference proteome</keyword>
<reference evidence="2" key="1">
    <citation type="journal article" date="2014" name="Int. J. Syst. Evol. Microbiol.">
        <title>Complete genome of a new Firmicutes species belonging to the dominant human colonic microbiota ('Ruminococcus bicirculans') reveals two chromosomes and a selective capacity to utilize plant glucans.</title>
        <authorList>
            <consortium name="NISC Comparative Sequencing Program"/>
            <person name="Wegmann U."/>
            <person name="Louis P."/>
            <person name="Goesmann A."/>
            <person name="Henrissat B."/>
            <person name="Duncan S.H."/>
            <person name="Flint H.J."/>
        </authorList>
    </citation>
    <scope>NUCLEOTIDE SEQUENCE</scope>
    <source>
        <strain evidence="2">CECT 7703</strain>
    </source>
</reference>
<gene>
    <name evidence="2" type="ORF">QWZ03_11230</name>
</gene>
<keyword evidence="1" id="KW-0472">Membrane</keyword>
<dbReference type="Gene3D" id="3.30.70.60">
    <property type="match status" value="1"/>
</dbReference>
<sequence>MTLSNLPAQWLFYLRRQLRLQPWTTAVLLLALVSLGAAAAFYARSSHMLDKAEHERRALSTAPKAAPVVALPGYSVPVFPVFNSAQLMGDLQQAADAAKLPLDEVTFTLDDKGKLPYLRYRASLSVSADYPAIRRFVDGLRIGMANVTLDGIHCSREDIGVAELSCDVSLSAFYRQVRRD</sequence>
<evidence type="ECO:0000256" key="1">
    <source>
        <dbReference type="SAM" id="Phobius"/>
    </source>
</evidence>
<dbReference type="InterPro" id="IPR014717">
    <property type="entry name" value="Transl_elong_EF1B/ribsomal_bS6"/>
</dbReference>